<dbReference type="EMBL" id="GL636501">
    <property type="protein sequence ID" value="EFW15361.1"/>
    <property type="molecule type" value="Genomic_DNA"/>
</dbReference>
<sequence>MVSLRLLSTVAPLTLLVIPYSISVSAIEDPTPLQTCFDFTGRPLTNNTQCPGSNACCHYLHQCTGNRLCTQPNSPEYVNALCAVNPWQNCSNICQYGADGDGYLPRVRRCLNGSYCCDSDKNCCDKGNGIFLDSEGNIVQSSTSQPSSPTSTLFSPLSDLPASAASVTSFPSIAPTTTPTSAPKSSTLPLAVNIGIGVAVGFSVLSCGILFAIYLQKRQKNKTNQNNESKDLPPDGEGWPVSNSRSMWPHEMAHSPIPHEFEMPNDSIRVELAGDMPPYPEVYGSGLKCDIKKGPPTMI</sequence>
<dbReference type="Proteomes" id="UP000002497">
    <property type="component" value="Unassembled WGS sequence"/>
</dbReference>
<protein>
    <submittedName>
        <fullName evidence="1">Uncharacterized protein</fullName>
    </submittedName>
</protein>
<keyword evidence="2" id="KW-1185">Reference proteome</keyword>
<dbReference type="HOGENOM" id="CLU_055859_1_0_1"/>
<dbReference type="STRING" id="443226.E9DE07"/>
<reference evidence="2" key="1">
    <citation type="journal article" date="2010" name="Genome Res.">
        <title>Population genomic sequencing of Coccidioides fungi reveals recent hybridization and transposon control.</title>
        <authorList>
            <person name="Neafsey D.E."/>
            <person name="Barker B.M."/>
            <person name="Sharpton T.J."/>
            <person name="Stajich J.E."/>
            <person name="Park D.J."/>
            <person name="Whiston E."/>
            <person name="Hung C.-Y."/>
            <person name="McMahan C."/>
            <person name="White J."/>
            <person name="Sykes S."/>
            <person name="Heiman D."/>
            <person name="Young S."/>
            <person name="Zeng Q."/>
            <person name="Abouelleil A."/>
            <person name="Aftuck L."/>
            <person name="Bessette D."/>
            <person name="Brown A."/>
            <person name="FitzGerald M."/>
            <person name="Lui A."/>
            <person name="Macdonald J.P."/>
            <person name="Priest M."/>
            <person name="Orbach M.J."/>
            <person name="Galgiani J.N."/>
            <person name="Kirkland T.N."/>
            <person name="Cole G.T."/>
            <person name="Birren B.W."/>
            <person name="Henn M.R."/>
            <person name="Taylor J.W."/>
            <person name="Rounsley S.D."/>
        </authorList>
    </citation>
    <scope>NUCLEOTIDE SEQUENCE [LARGE SCALE GENOMIC DNA]</scope>
    <source>
        <strain evidence="2">RMSCC 757 / Silveira</strain>
    </source>
</reference>
<name>E9DE07_COCPS</name>
<accession>E9DE07</accession>
<dbReference type="VEuPathDB" id="FungiDB:D8B26_008081"/>
<evidence type="ECO:0000313" key="1">
    <source>
        <dbReference type="EMBL" id="EFW15361.1"/>
    </source>
</evidence>
<evidence type="ECO:0000313" key="2">
    <source>
        <dbReference type="Proteomes" id="UP000002497"/>
    </source>
</evidence>
<dbReference type="OMA" id="CCIDRAG"/>
<proteinExistence type="predicted"/>
<dbReference type="VEuPathDB" id="FungiDB:CPSG_07798"/>
<dbReference type="OrthoDB" id="5215637at2759"/>
<dbReference type="AlphaFoldDB" id="E9DE07"/>
<organism evidence="2">
    <name type="scientific">Coccidioides posadasii (strain RMSCC 757 / Silveira)</name>
    <name type="common">Valley fever fungus</name>
    <dbReference type="NCBI Taxonomy" id="443226"/>
    <lineage>
        <taxon>Eukaryota</taxon>
        <taxon>Fungi</taxon>
        <taxon>Dikarya</taxon>
        <taxon>Ascomycota</taxon>
        <taxon>Pezizomycotina</taxon>
        <taxon>Eurotiomycetes</taxon>
        <taxon>Eurotiomycetidae</taxon>
        <taxon>Onygenales</taxon>
        <taxon>Onygenaceae</taxon>
        <taxon>Coccidioides</taxon>
    </lineage>
</organism>
<gene>
    <name evidence="1" type="ORF">CPSG_07798</name>
</gene>
<reference evidence="2" key="2">
    <citation type="submission" date="2010-03" db="EMBL/GenBank/DDBJ databases">
        <title>The genome sequence of Coccidioides posadasii strain Silveira.</title>
        <authorList>
            <consortium name="The Broad Institute Genome Sequencing Center for Infectious Disease"/>
            <person name="Neafsey D."/>
            <person name="Orbach M."/>
            <person name="Henn M.R."/>
            <person name="Cole G.T."/>
            <person name="Galgiani J."/>
            <person name="Gardner M.J."/>
            <person name="Kirkland T.N."/>
            <person name="Taylor J.W."/>
            <person name="Young S.K."/>
            <person name="Zeng Q."/>
            <person name="Koehrsen M."/>
            <person name="Alvarado L."/>
            <person name="Berlin A."/>
            <person name="Borenstein D."/>
            <person name="Chapman S.B."/>
            <person name="Chen Z."/>
            <person name="Engels R."/>
            <person name="Freedman E."/>
            <person name="Gellesch M."/>
            <person name="Goldberg J."/>
            <person name="Griggs A."/>
            <person name="Gujja S."/>
            <person name="Heilman E."/>
            <person name="Heiman D."/>
            <person name="Howarth C."/>
            <person name="Jen D."/>
            <person name="Larson L."/>
            <person name="Mehta T."/>
            <person name="Neiman D."/>
            <person name="Park D."/>
            <person name="Pearson M."/>
            <person name="Richards J."/>
            <person name="Roberts A."/>
            <person name="Saif S."/>
            <person name="Shea T."/>
            <person name="Shenoy N."/>
            <person name="Sisk P."/>
            <person name="Stolte C."/>
            <person name="Sykes S."/>
            <person name="Walk T."/>
            <person name="White J."/>
            <person name="Yandava C."/>
            <person name="Haas B."/>
            <person name="Nusbaum C."/>
            <person name="Birren B."/>
        </authorList>
    </citation>
    <scope>NUCLEOTIDE SEQUENCE [LARGE SCALE GENOMIC DNA]</scope>
    <source>
        <strain evidence="2">RMSCC 757 / Silveira</strain>
    </source>
</reference>